<evidence type="ECO:0008006" key="5">
    <source>
        <dbReference type="Google" id="ProtNLM"/>
    </source>
</evidence>
<sequence length="200" mass="22659">MVWLTLHNALPTNVFRFKRGMTSDDLCKRCGHAPEDVLHYFWSCPKAKAALPKECWSDYTGCYVVDLEESLPGGTTHLIPPLFISKWVPPPMDYYKNGLILAWEAGCQNVMCETDSLEVYQHLHNIFNSSILVDVDLSCKIQDLLRRYWNVQFGLIKREANSAVDWIAKKGALSNSDYCLWTTPGEELAEILCQEAVGPG</sequence>
<evidence type="ECO:0000259" key="1">
    <source>
        <dbReference type="Pfam" id="PF13456"/>
    </source>
</evidence>
<dbReference type="InterPro" id="IPR036397">
    <property type="entry name" value="RNaseH_sf"/>
</dbReference>
<accession>A0ABU6Q7B1</accession>
<evidence type="ECO:0000259" key="2">
    <source>
        <dbReference type="Pfam" id="PF13966"/>
    </source>
</evidence>
<evidence type="ECO:0000313" key="4">
    <source>
        <dbReference type="Proteomes" id="UP001341840"/>
    </source>
</evidence>
<feature type="domain" description="Reverse transcriptase zinc-binding" evidence="2">
    <location>
        <begin position="1"/>
        <end position="48"/>
    </location>
</feature>
<dbReference type="Proteomes" id="UP001341840">
    <property type="component" value="Unassembled WGS sequence"/>
</dbReference>
<organism evidence="3 4">
    <name type="scientific">Stylosanthes scabra</name>
    <dbReference type="NCBI Taxonomy" id="79078"/>
    <lineage>
        <taxon>Eukaryota</taxon>
        <taxon>Viridiplantae</taxon>
        <taxon>Streptophyta</taxon>
        <taxon>Embryophyta</taxon>
        <taxon>Tracheophyta</taxon>
        <taxon>Spermatophyta</taxon>
        <taxon>Magnoliopsida</taxon>
        <taxon>eudicotyledons</taxon>
        <taxon>Gunneridae</taxon>
        <taxon>Pentapetalae</taxon>
        <taxon>rosids</taxon>
        <taxon>fabids</taxon>
        <taxon>Fabales</taxon>
        <taxon>Fabaceae</taxon>
        <taxon>Papilionoideae</taxon>
        <taxon>50 kb inversion clade</taxon>
        <taxon>dalbergioids sensu lato</taxon>
        <taxon>Dalbergieae</taxon>
        <taxon>Pterocarpus clade</taxon>
        <taxon>Stylosanthes</taxon>
    </lineage>
</organism>
<dbReference type="InterPro" id="IPR002156">
    <property type="entry name" value="RNaseH_domain"/>
</dbReference>
<comment type="caution">
    <text evidence="3">The sequence shown here is derived from an EMBL/GenBank/DDBJ whole genome shotgun (WGS) entry which is preliminary data.</text>
</comment>
<feature type="domain" description="RNase H type-1" evidence="1">
    <location>
        <begin position="97"/>
        <end position="170"/>
    </location>
</feature>
<gene>
    <name evidence="3" type="ORF">PIB30_017006</name>
</gene>
<dbReference type="EMBL" id="JASCZI010000049">
    <property type="protein sequence ID" value="MED6107740.1"/>
    <property type="molecule type" value="Genomic_DNA"/>
</dbReference>
<dbReference type="CDD" id="cd06222">
    <property type="entry name" value="RNase_H_like"/>
    <property type="match status" value="1"/>
</dbReference>
<dbReference type="Gene3D" id="3.30.420.10">
    <property type="entry name" value="Ribonuclease H-like superfamily/Ribonuclease H"/>
    <property type="match status" value="1"/>
</dbReference>
<dbReference type="InterPro" id="IPR053151">
    <property type="entry name" value="RNase_H-like"/>
</dbReference>
<dbReference type="PANTHER" id="PTHR47723:SF19">
    <property type="entry name" value="POLYNUCLEOTIDYL TRANSFERASE, RIBONUCLEASE H-LIKE SUPERFAMILY PROTEIN"/>
    <property type="match status" value="1"/>
</dbReference>
<dbReference type="SUPFAM" id="SSF53098">
    <property type="entry name" value="Ribonuclease H-like"/>
    <property type="match status" value="1"/>
</dbReference>
<protein>
    <recommendedName>
        <fullName evidence="5">RNase H type-1 domain-containing protein</fullName>
    </recommendedName>
</protein>
<evidence type="ECO:0000313" key="3">
    <source>
        <dbReference type="EMBL" id="MED6107740.1"/>
    </source>
</evidence>
<dbReference type="InterPro" id="IPR012337">
    <property type="entry name" value="RNaseH-like_sf"/>
</dbReference>
<reference evidence="3 4" key="1">
    <citation type="journal article" date="2023" name="Plants (Basel)">
        <title>Bridging the Gap: Combining Genomics and Transcriptomics Approaches to Understand Stylosanthes scabra, an Orphan Legume from the Brazilian Caatinga.</title>
        <authorList>
            <person name="Ferreira-Neto J.R.C."/>
            <person name="da Silva M.D."/>
            <person name="Binneck E."/>
            <person name="de Melo N.F."/>
            <person name="da Silva R.H."/>
            <person name="de Melo A.L.T.M."/>
            <person name="Pandolfi V."/>
            <person name="Bustamante F.O."/>
            <person name="Brasileiro-Vidal A.C."/>
            <person name="Benko-Iseppon A.M."/>
        </authorList>
    </citation>
    <scope>NUCLEOTIDE SEQUENCE [LARGE SCALE GENOMIC DNA]</scope>
    <source>
        <tissue evidence="3">Leaves</tissue>
    </source>
</reference>
<dbReference type="PANTHER" id="PTHR47723">
    <property type="entry name" value="OS05G0353850 PROTEIN"/>
    <property type="match status" value="1"/>
</dbReference>
<proteinExistence type="predicted"/>
<dbReference type="InterPro" id="IPR026960">
    <property type="entry name" value="RVT-Znf"/>
</dbReference>
<dbReference type="Pfam" id="PF13456">
    <property type="entry name" value="RVT_3"/>
    <property type="match status" value="1"/>
</dbReference>
<dbReference type="Pfam" id="PF13966">
    <property type="entry name" value="zf-RVT"/>
    <property type="match status" value="1"/>
</dbReference>
<name>A0ABU6Q7B1_9FABA</name>
<dbReference type="InterPro" id="IPR044730">
    <property type="entry name" value="RNase_H-like_dom_plant"/>
</dbReference>
<keyword evidence="4" id="KW-1185">Reference proteome</keyword>